<dbReference type="GO" id="GO:0016020">
    <property type="term" value="C:membrane"/>
    <property type="evidence" value="ECO:0007669"/>
    <property type="project" value="UniProtKB-SubCell"/>
</dbReference>
<dbReference type="RefSeq" id="WP_162005153.1">
    <property type="nucleotide sequence ID" value="NZ_BKZW01000001.1"/>
</dbReference>
<dbReference type="InterPro" id="IPR006977">
    <property type="entry name" value="Yip1_dom"/>
</dbReference>
<name>A0A5J4KFK1_9CHLR</name>
<evidence type="ECO:0000256" key="5">
    <source>
        <dbReference type="SAM" id="Phobius"/>
    </source>
</evidence>
<evidence type="ECO:0000256" key="4">
    <source>
        <dbReference type="ARBA" id="ARBA00023136"/>
    </source>
</evidence>
<evidence type="ECO:0000256" key="1">
    <source>
        <dbReference type="ARBA" id="ARBA00004141"/>
    </source>
</evidence>
<feature type="transmembrane region" description="Helical" evidence="5">
    <location>
        <begin position="170"/>
        <end position="190"/>
    </location>
</feature>
<keyword evidence="8" id="KW-1185">Reference proteome</keyword>
<dbReference type="Proteomes" id="UP000326912">
    <property type="component" value="Unassembled WGS sequence"/>
</dbReference>
<feature type="transmembrane region" description="Helical" evidence="5">
    <location>
        <begin position="202"/>
        <end position="228"/>
    </location>
</feature>
<accession>A0A5J4KFK1</accession>
<feature type="domain" description="Yip1" evidence="6">
    <location>
        <begin position="34"/>
        <end position="217"/>
    </location>
</feature>
<protein>
    <recommendedName>
        <fullName evidence="6">Yip1 domain-containing protein</fullName>
    </recommendedName>
</protein>
<dbReference type="EMBL" id="BKZW01000001">
    <property type="protein sequence ID" value="GER88164.1"/>
    <property type="molecule type" value="Genomic_DNA"/>
</dbReference>
<organism evidence="7 8">
    <name type="scientific">Dictyobacter vulcani</name>
    <dbReference type="NCBI Taxonomy" id="2607529"/>
    <lineage>
        <taxon>Bacteria</taxon>
        <taxon>Bacillati</taxon>
        <taxon>Chloroflexota</taxon>
        <taxon>Ktedonobacteria</taxon>
        <taxon>Ktedonobacterales</taxon>
        <taxon>Dictyobacteraceae</taxon>
        <taxon>Dictyobacter</taxon>
    </lineage>
</organism>
<sequence>MSWNSEHAQVAASRSPGKSPHPLRMLPTFYLKAIIRPSAATFARTAEYARWNLVWIQLAALLLIPVLLGLIKSLFRDTSSGVDVRANPIFGLLGTLTVGATIGAFVLKVIFVPLLFFIEVGLQYLLARTFRGNGHFVQHAFDMLLYLVPLSLIGGIIIAVFVYFHISTLFFAPLISIIVFCYGVFLNIFVVKGVHNLNQDKAIATVAIPYILGLLVVCGSALALTHYIGTTISNLH</sequence>
<keyword evidence="3 5" id="KW-1133">Transmembrane helix</keyword>
<evidence type="ECO:0000313" key="8">
    <source>
        <dbReference type="Proteomes" id="UP000326912"/>
    </source>
</evidence>
<proteinExistence type="predicted"/>
<gene>
    <name evidence="7" type="ORF">KDW_23260</name>
</gene>
<dbReference type="Pfam" id="PF04893">
    <property type="entry name" value="Yip1"/>
    <property type="match status" value="1"/>
</dbReference>
<evidence type="ECO:0000259" key="6">
    <source>
        <dbReference type="Pfam" id="PF04893"/>
    </source>
</evidence>
<keyword evidence="2 5" id="KW-0812">Transmembrane</keyword>
<feature type="transmembrane region" description="Helical" evidence="5">
    <location>
        <begin position="53"/>
        <end position="75"/>
    </location>
</feature>
<keyword evidence="4 5" id="KW-0472">Membrane</keyword>
<reference evidence="7 8" key="1">
    <citation type="submission" date="2019-10" db="EMBL/GenBank/DDBJ databases">
        <title>Dictyobacter vulcani sp. nov., within the class Ktedonobacteria, isolated from soil of volcanic Mt. Zao.</title>
        <authorList>
            <person name="Zheng Y."/>
            <person name="Wang C.M."/>
            <person name="Sakai Y."/>
            <person name="Abe K."/>
            <person name="Yokota A."/>
            <person name="Yabe S."/>
        </authorList>
    </citation>
    <scope>NUCLEOTIDE SEQUENCE [LARGE SCALE GENOMIC DNA]</scope>
    <source>
        <strain evidence="7 8">W12</strain>
    </source>
</reference>
<evidence type="ECO:0000256" key="3">
    <source>
        <dbReference type="ARBA" id="ARBA00022989"/>
    </source>
</evidence>
<comment type="subcellular location">
    <subcellularLocation>
        <location evidence="1">Membrane</location>
        <topology evidence="1">Multi-pass membrane protein</topology>
    </subcellularLocation>
</comment>
<feature type="transmembrane region" description="Helical" evidence="5">
    <location>
        <begin position="143"/>
        <end position="164"/>
    </location>
</feature>
<feature type="transmembrane region" description="Helical" evidence="5">
    <location>
        <begin position="95"/>
        <end position="122"/>
    </location>
</feature>
<evidence type="ECO:0000313" key="7">
    <source>
        <dbReference type="EMBL" id="GER88164.1"/>
    </source>
</evidence>
<evidence type="ECO:0000256" key="2">
    <source>
        <dbReference type="ARBA" id="ARBA00022692"/>
    </source>
</evidence>
<dbReference type="AlphaFoldDB" id="A0A5J4KFK1"/>
<comment type="caution">
    <text evidence="7">The sequence shown here is derived from an EMBL/GenBank/DDBJ whole genome shotgun (WGS) entry which is preliminary data.</text>
</comment>